<keyword evidence="2" id="KW-1185">Reference proteome</keyword>
<protein>
    <submittedName>
        <fullName evidence="1">Uncharacterized protein</fullName>
    </submittedName>
</protein>
<evidence type="ECO:0000313" key="2">
    <source>
        <dbReference type="Proteomes" id="UP000097612"/>
    </source>
</evidence>
<proteinExistence type="predicted"/>
<dbReference type="KEGG" id="vg:18501545"/>
<dbReference type="Proteomes" id="UP000097612">
    <property type="component" value="Segment"/>
</dbReference>
<name>W8W245_9VIRU</name>
<evidence type="ECO:0000313" key="1">
    <source>
        <dbReference type="EMBL" id="CCV02191.1"/>
    </source>
</evidence>
<reference evidence="1 2" key="1">
    <citation type="journal article" date="2013" name="Arch. Virol.">
        <title>Complete genome sequence of invertebrate iridovirus IIV-25 isolated from a blackfly larva.</title>
        <authorList>
            <person name="Piegu B."/>
            <person name="Guizard S."/>
            <person name="Spears T."/>
            <person name="Cruaud C."/>
            <person name="Couloux A."/>
            <person name="Bideshi D.K."/>
            <person name="Federici B.A."/>
            <person name="Bigot Y."/>
        </authorList>
    </citation>
    <scope>NUCLEOTIDE SEQUENCE [LARGE SCALE GENOMIC DNA]</scope>
</reference>
<dbReference type="EMBL" id="HF920635">
    <property type="protein sequence ID" value="CCV02191.1"/>
    <property type="molecule type" value="Genomic_DNA"/>
</dbReference>
<gene>
    <name evidence="1" type="primary">173L</name>
    <name evidence="1" type="ORF">IIV25_173L</name>
</gene>
<organism evidence="1 2">
    <name type="scientific">Invertebrate iridovirus 25</name>
    <dbReference type="NCBI Taxonomy" id="1301280"/>
    <lineage>
        <taxon>Viruses</taxon>
        <taxon>Varidnaviria</taxon>
        <taxon>Bamfordvirae</taxon>
        <taxon>Nucleocytoviricota</taxon>
        <taxon>Megaviricetes</taxon>
        <taxon>Pimascovirales</taxon>
        <taxon>Pimascovirales incertae sedis</taxon>
        <taxon>Iridoviridae</taxon>
        <taxon>Betairidovirinae</taxon>
        <taxon>Chloriridovirus</taxon>
        <taxon>Chloriridovirus simulium2</taxon>
    </lineage>
</organism>
<dbReference type="RefSeq" id="YP_009010706.1">
    <property type="nucleotide sequence ID" value="NC_023613.1"/>
</dbReference>
<sequence length="76" mass="8596">MQELIAMAVLLLALVVVIVGFQIKPITSPVLQAVPQQPIQPQVVPIYFPRPMYPFPRLGYPIRQFPPPIRPPIKLN</sequence>
<dbReference type="GeneID" id="18501545"/>
<accession>W8W245</accession>